<evidence type="ECO:0000313" key="3">
    <source>
        <dbReference type="EMBL" id="AXE78060.1"/>
    </source>
</evidence>
<dbReference type="AlphaFoldDB" id="A0A2Z5JCP1"/>
<evidence type="ECO:0000256" key="1">
    <source>
        <dbReference type="SAM" id="MobiDB-lite"/>
    </source>
</evidence>
<feature type="compositionally biased region" description="Basic and acidic residues" evidence="1">
    <location>
        <begin position="209"/>
        <end position="218"/>
    </location>
</feature>
<proteinExistence type="predicted"/>
<dbReference type="GeneID" id="95519809"/>
<protein>
    <submittedName>
        <fullName evidence="3">Uncharacterized protein</fullName>
    </submittedName>
</protein>
<evidence type="ECO:0000313" key="4">
    <source>
        <dbReference type="Proteomes" id="UP000252698"/>
    </source>
</evidence>
<keyword evidence="2" id="KW-1133">Transmembrane helix</keyword>
<dbReference type="RefSeq" id="WP_114244657.1">
    <property type="nucleotide sequence ID" value="NZ_CP027306.1"/>
</dbReference>
<organism evidence="3 4">
    <name type="scientific">Streptomyces atratus</name>
    <dbReference type="NCBI Taxonomy" id="1893"/>
    <lineage>
        <taxon>Bacteria</taxon>
        <taxon>Bacillati</taxon>
        <taxon>Actinomycetota</taxon>
        <taxon>Actinomycetes</taxon>
        <taxon>Kitasatosporales</taxon>
        <taxon>Streptomycetaceae</taxon>
        <taxon>Streptomyces</taxon>
    </lineage>
</organism>
<gene>
    <name evidence="3" type="ORF">C5746_15155</name>
</gene>
<dbReference type="KEGG" id="sata:C5746_15155"/>
<name>A0A2Z5JCP1_STRAR</name>
<feature type="transmembrane region" description="Helical" evidence="2">
    <location>
        <begin position="37"/>
        <end position="58"/>
    </location>
</feature>
<feature type="region of interest" description="Disordered" evidence="1">
    <location>
        <begin position="209"/>
        <end position="232"/>
    </location>
</feature>
<dbReference type="EMBL" id="CP027306">
    <property type="protein sequence ID" value="AXE78060.1"/>
    <property type="molecule type" value="Genomic_DNA"/>
</dbReference>
<reference evidence="3 4" key="1">
    <citation type="journal article" date="2018" name="Front. Microbiol.">
        <title>Genome Sequencing of Streptomyces atratus SCSIOZH16 and Activation Production of Nocardamine via Metabolic Engineering.</title>
        <authorList>
            <person name="Li Y."/>
            <person name="Zhang C."/>
            <person name="Liu C."/>
            <person name="Ju J."/>
            <person name="Ma J."/>
        </authorList>
    </citation>
    <scope>NUCLEOTIDE SEQUENCE [LARGE SCALE GENOMIC DNA]</scope>
    <source>
        <strain evidence="3 4">SCSIO_ZH16</strain>
    </source>
</reference>
<dbReference type="Proteomes" id="UP000252698">
    <property type="component" value="Chromosome"/>
</dbReference>
<keyword evidence="2" id="KW-0812">Transmembrane</keyword>
<accession>A0A2Z5JCP1</accession>
<sequence>MISEPEMAGEFGGVETREVMGGFDRESVGERRPRRPWPWALGGVVMASALWAAALFLYGAGDRKPDMHGYQLGQDPCPALQLKSIGAAIAPREPTTEIKSGLLNHAALDQIRCFIPLRSQAGAERPGNGWSIEYTVGITVALHKKTDPGAEFEARRGVTDLGVDPEAKLETVPELGEKAYLLTRDGDSELRVLEGGAVLTLSISTITQHHGDDRREFEAGDGPDIPDLSPHQSAMISDMRDLMSSLKQ</sequence>
<evidence type="ECO:0000256" key="2">
    <source>
        <dbReference type="SAM" id="Phobius"/>
    </source>
</evidence>
<keyword evidence="2" id="KW-0472">Membrane</keyword>